<keyword evidence="2" id="KW-0812">Transmembrane</keyword>
<evidence type="ECO:0000313" key="3">
    <source>
        <dbReference type="EMBL" id="KKN85462.1"/>
    </source>
</evidence>
<evidence type="ECO:0000256" key="1">
    <source>
        <dbReference type="SAM" id="Coils"/>
    </source>
</evidence>
<gene>
    <name evidence="3" type="ORF">LCGC14_0277810</name>
</gene>
<feature type="coiled-coil region" evidence="1">
    <location>
        <begin position="70"/>
        <end position="104"/>
    </location>
</feature>
<comment type="caution">
    <text evidence="3">The sequence shown here is derived from an EMBL/GenBank/DDBJ whole genome shotgun (WGS) entry which is preliminary data.</text>
</comment>
<keyword evidence="2" id="KW-0472">Membrane</keyword>
<evidence type="ECO:0000256" key="2">
    <source>
        <dbReference type="SAM" id="Phobius"/>
    </source>
</evidence>
<name>A0A0F9UDL1_9ZZZZ</name>
<accession>A0A0F9UDL1</accession>
<reference evidence="3" key="1">
    <citation type="journal article" date="2015" name="Nature">
        <title>Complex archaea that bridge the gap between prokaryotes and eukaryotes.</title>
        <authorList>
            <person name="Spang A."/>
            <person name="Saw J.H."/>
            <person name="Jorgensen S.L."/>
            <person name="Zaremba-Niedzwiedzka K."/>
            <person name="Martijn J."/>
            <person name="Lind A.E."/>
            <person name="van Eijk R."/>
            <person name="Schleper C."/>
            <person name="Guy L."/>
            <person name="Ettema T.J."/>
        </authorList>
    </citation>
    <scope>NUCLEOTIDE SEQUENCE</scope>
</reference>
<sequence length="242" mass="27639">MNRDKKAIISNIKYIIFGIVIVLAMYFWIQLREAKAGHAQLQELLSDTINHFEVIVTDQGQEIYIQDQKVASLENAIAAGIIEKEDLKNKNLKQIDHIIKLENQIVFYEELIAEVDTPNIVTVDSVDCPDIAEGTYLKVPSTFTYSSEWISLNGIVYGATVGILDLTIKQESTIFLGYQKTGLFKPLRPVVTIEDANPYVRTVKMHNVTIQNKPPFYKRPWWHRLEGAIIMLGTQAILNYRK</sequence>
<proteinExistence type="predicted"/>
<organism evidence="3">
    <name type="scientific">marine sediment metagenome</name>
    <dbReference type="NCBI Taxonomy" id="412755"/>
    <lineage>
        <taxon>unclassified sequences</taxon>
        <taxon>metagenomes</taxon>
        <taxon>ecological metagenomes</taxon>
    </lineage>
</organism>
<dbReference type="EMBL" id="LAZR01000158">
    <property type="protein sequence ID" value="KKN85462.1"/>
    <property type="molecule type" value="Genomic_DNA"/>
</dbReference>
<keyword evidence="2" id="KW-1133">Transmembrane helix</keyword>
<keyword evidence="1" id="KW-0175">Coiled coil</keyword>
<protein>
    <submittedName>
        <fullName evidence="3">Uncharacterized protein</fullName>
    </submittedName>
</protein>
<dbReference type="AlphaFoldDB" id="A0A0F9UDL1"/>
<feature type="transmembrane region" description="Helical" evidence="2">
    <location>
        <begin position="12"/>
        <end position="29"/>
    </location>
</feature>